<dbReference type="GO" id="GO:0005737">
    <property type="term" value="C:cytoplasm"/>
    <property type="evidence" value="ECO:0007669"/>
    <property type="project" value="TreeGrafter"/>
</dbReference>
<dbReference type="OrthoDB" id="1100581at2"/>
<feature type="domain" description="G" evidence="1">
    <location>
        <begin position="40"/>
        <end position="144"/>
    </location>
</feature>
<dbReference type="RefSeq" id="WP_144686592.1">
    <property type="nucleotide sequence ID" value="NZ_VLLC01000040.1"/>
</dbReference>
<dbReference type="Pfam" id="PF01926">
    <property type="entry name" value="MMR_HSR1"/>
    <property type="match status" value="1"/>
</dbReference>
<sequence>MSIDIYDDISKDFQRLELYEEEKVWRALMPLLKSSGKDYRVVVAGQLNAGKSTILNALCEDTARSIFKTGDRMVTKEIQEYKFKDIVFVDTPGFSTTDENDIKKAKETWQSASLILFVHSSVNGELSNDELVTLNSIKEIMKKPQEQVLAICSKSAEAEERGSLEVVYNKFKEQVESILGKNTLTLYVDARDYLDGLKNNDKKLMEYSGFLKIISWMNEAKKYNIGNSLELLDEKTKLISFMVETKKNETESELKKIYADIQNKYENAVENINIVLDHLKNSYWRACSVLVSRIKDLKSQL</sequence>
<dbReference type="GO" id="GO:0002098">
    <property type="term" value="P:tRNA wobble uridine modification"/>
    <property type="evidence" value="ECO:0007669"/>
    <property type="project" value="TreeGrafter"/>
</dbReference>
<dbReference type="GO" id="GO:0030488">
    <property type="term" value="P:tRNA methylation"/>
    <property type="evidence" value="ECO:0007669"/>
    <property type="project" value="TreeGrafter"/>
</dbReference>
<dbReference type="AlphaFoldDB" id="A0A562R6V4"/>
<evidence type="ECO:0000313" key="3">
    <source>
        <dbReference type="Proteomes" id="UP000318307"/>
    </source>
</evidence>
<organism evidence="2 3">
    <name type="scientific">Desulfobotulus alkaliphilus</name>
    <dbReference type="NCBI Taxonomy" id="622671"/>
    <lineage>
        <taxon>Bacteria</taxon>
        <taxon>Pseudomonadati</taxon>
        <taxon>Thermodesulfobacteriota</taxon>
        <taxon>Desulfobacteria</taxon>
        <taxon>Desulfobacterales</taxon>
        <taxon>Desulfobacteraceae</taxon>
        <taxon>Desulfobotulus</taxon>
    </lineage>
</organism>
<dbReference type="PANTHER" id="PTHR42714">
    <property type="entry name" value="TRNA MODIFICATION GTPASE GTPBP3"/>
    <property type="match status" value="1"/>
</dbReference>
<dbReference type="InterPro" id="IPR006073">
    <property type="entry name" value="GTP-bd"/>
</dbReference>
<dbReference type="GO" id="GO:0005525">
    <property type="term" value="F:GTP binding"/>
    <property type="evidence" value="ECO:0007669"/>
    <property type="project" value="InterPro"/>
</dbReference>
<protein>
    <submittedName>
        <fullName evidence="2">50S ribosome-binding GTPase</fullName>
    </submittedName>
</protein>
<evidence type="ECO:0000259" key="1">
    <source>
        <dbReference type="Pfam" id="PF01926"/>
    </source>
</evidence>
<dbReference type="PANTHER" id="PTHR42714:SF2">
    <property type="entry name" value="TRNA MODIFICATION GTPASE GTPBP3, MITOCHONDRIAL"/>
    <property type="match status" value="1"/>
</dbReference>
<dbReference type="Proteomes" id="UP000318307">
    <property type="component" value="Unassembled WGS sequence"/>
</dbReference>
<evidence type="ECO:0000313" key="2">
    <source>
        <dbReference type="EMBL" id="TWI64799.1"/>
    </source>
</evidence>
<keyword evidence="3" id="KW-1185">Reference proteome</keyword>
<comment type="caution">
    <text evidence="2">The sequence shown here is derived from an EMBL/GenBank/DDBJ whole genome shotgun (WGS) entry which is preliminary data.</text>
</comment>
<reference evidence="2 3" key="1">
    <citation type="submission" date="2019-07" db="EMBL/GenBank/DDBJ databases">
        <title>Genome sequencing of 100 strains of the haloalkaliphilic chemolithoautotrophic sulfur-oxidizing bacterium Thioalkalivibrio.</title>
        <authorList>
            <person name="Muyzer G."/>
        </authorList>
    </citation>
    <scope>NUCLEOTIDE SEQUENCE [LARGE SCALE GENOMIC DNA]</scope>
    <source>
        <strain evidence="2 3">ASO4-4</strain>
    </source>
</reference>
<dbReference type="SUPFAM" id="SSF52540">
    <property type="entry name" value="P-loop containing nucleoside triphosphate hydrolases"/>
    <property type="match status" value="1"/>
</dbReference>
<accession>A0A562R6V4</accession>
<dbReference type="EMBL" id="VLLC01000040">
    <property type="protein sequence ID" value="TWI64799.1"/>
    <property type="molecule type" value="Genomic_DNA"/>
</dbReference>
<dbReference type="Gene3D" id="3.40.50.300">
    <property type="entry name" value="P-loop containing nucleotide triphosphate hydrolases"/>
    <property type="match status" value="1"/>
</dbReference>
<gene>
    <name evidence="2" type="ORF">LZ24_03106</name>
</gene>
<name>A0A562R6V4_9BACT</name>
<dbReference type="InterPro" id="IPR027417">
    <property type="entry name" value="P-loop_NTPase"/>
</dbReference>
<proteinExistence type="predicted"/>